<evidence type="ECO:0000313" key="1">
    <source>
        <dbReference type="EMBL" id="RGI70322.1"/>
    </source>
</evidence>
<dbReference type="Proteomes" id="UP000262524">
    <property type="component" value="Unassembled WGS sequence"/>
</dbReference>
<proteinExistence type="predicted"/>
<feature type="non-terminal residue" evidence="1">
    <location>
        <position position="1"/>
    </location>
</feature>
<reference evidence="1 2" key="1">
    <citation type="submission" date="2018-08" db="EMBL/GenBank/DDBJ databases">
        <title>A genome reference for cultivated species of the human gut microbiota.</title>
        <authorList>
            <person name="Zou Y."/>
            <person name="Xue W."/>
            <person name="Luo G."/>
        </authorList>
    </citation>
    <scope>NUCLEOTIDE SEQUENCE [LARGE SCALE GENOMIC DNA]</scope>
    <source>
        <strain evidence="1 2">TM10-1AC</strain>
    </source>
</reference>
<organism evidence="1 2">
    <name type="scientific">Anaerobutyricum hallii</name>
    <dbReference type="NCBI Taxonomy" id="39488"/>
    <lineage>
        <taxon>Bacteria</taxon>
        <taxon>Bacillati</taxon>
        <taxon>Bacillota</taxon>
        <taxon>Clostridia</taxon>
        <taxon>Lachnospirales</taxon>
        <taxon>Lachnospiraceae</taxon>
        <taxon>Anaerobutyricum</taxon>
    </lineage>
</organism>
<dbReference type="SUPFAM" id="SSF56059">
    <property type="entry name" value="Glutathione synthetase ATP-binding domain-like"/>
    <property type="match status" value="1"/>
</dbReference>
<evidence type="ECO:0000313" key="2">
    <source>
        <dbReference type="Proteomes" id="UP000262524"/>
    </source>
</evidence>
<protein>
    <submittedName>
        <fullName evidence="1">Glycosyl transferase</fullName>
    </submittedName>
</protein>
<dbReference type="RefSeq" id="WP_117983950.1">
    <property type="nucleotide sequence ID" value="NZ_QSOE01000343.1"/>
</dbReference>
<dbReference type="EMBL" id="QSOE01000343">
    <property type="protein sequence ID" value="RGI70322.1"/>
    <property type="molecule type" value="Genomic_DNA"/>
</dbReference>
<dbReference type="GO" id="GO:0016740">
    <property type="term" value="F:transferase activity"/>
    <property type="evidence" value="ECO:0007669"/>
    <property type="project" value="UniProtKB-KW"/>
</dbReference>
<accession>A0A374MH55</accession>
<dbReference type="Pfam" id="PF14305">
    <property type="entry name" value="ATPgrasp_TupA"/>
    <property type="match status" value="1"/>
</dbReference>
<keyword evidence="1" id="KW-0808">Transferase</keyword>
<dbReference type="AlphaFoldDB" id="A0A374MH55"/>
<comment type="caution">
    <text evidence="1">The sequence shown here is derived from an EMBL/GenBank/DDBJ whole genome shotgun (WGS) entry which is preliminary data.</text>
</comment>
<gene>
    <name evidence="1" type="ORF">DXD91_17265</name>
</gene>
<name>A0A374MH55_9FIRM</name>
<sequence length="241" mass="28608">KLYNRKPEYTVMVDKYAVKGYVEKIIGKEYIIPTLGVWEHFDDIDFDKLPDQFVLKCTHDSGGLVICKDKESLDKEKAKKQIEHCLKRHYFLNTREWPYKDVKPQIIAEKYMVDESGYELKDYKFFTFDGKVKAMFIATDRGSESETCFDFYDCNFEHLPFKNGHPNAKKKIIKPENFDKMIELAEKLGKDIPHARIDFYNINGKIYFGEITFFHWSGLKPFEPEEWDYKFGSWIQLPEGK</sequence>
<dbReference type="InterPro" id="IPR029465">
    <property type="entry name" value="ATPgrasp_TupA"/>
</dbReference>